<name>A0A1R3VU15_9GAMM</name>
<sequence length="95" mass="11227">MHLPTVMTNKITKQQADELRALMDKSEDDIDTKEQPEITDWTGAERGKFYRPIKQQVTLRLDADLLAWFKSRGSHYQTRINAALRQFIEEHPEKR</sequence>
<dbReference type="STRING" id="233100.SAMN05216526_0846"/>
<evidence type="ECO:0000313" key="2">
    <source>
        <dbReference type="Proteomes" id="UP000223759"/>
    </source>
</evidence>
<organism evidence="1 2">
    <name type="scientific">Ectothiorhodosinus mongolicus</name>
    <dbReference type="NCBI Taxonomy" id="233100"/>
    <lineage>
        <taxon>Bacteria</taxon>
        <taxon>Pseudomonadati</taxon>
        <taxon>Pseudomonadota</taxon>
        <taxon>Gammaproteobacteria</taxon>
        <taxon>Chromatiales</taxon>
        <taxon>Ectothiorhodospiraceae</taxon>
        <taxon>Ectothiorhodosinus</taxon>
    </lineage>
</organism>
<dbReference type="EMBL" id="FTPK01000002">
    <property type="protein sequence ID" value="SIT68419.1"/>
    <property type="molecule type" value="Genomic_DNA"/>
</dbReference>
<keyword evidence="2" id="KW-1185">Reference proteome</keyword>
<evidence type="ECO:0000313" key="1">
    <source>
        <dbReference type="EMBL" id="SIT68419.1"/>
    </source>
</evidence>
<dbReference type="Pfam" id="PF14384">
    <property type="entry name" value="BrnA_antitoxin"/>
    <property type="match status" value="1"/>
</dbReference>
<dbReference type="InterPro" id="IPR025528">
    <property type="entry name" value="BrnA_antitoxin"/>
</dbReference>
<gene>
    <name evidence="1" type="ORF">SAMN05216526_0846</name>
</gene>
<protein>
    <submittedName>
        <fullName evidence="1">Uncharacterized conserved protein, DUF4415 family</fullName>
    </submittedName>
</protein>
<proteinExistence type="predicted"/>
<dbReference type="Proteomes" id="UP000223759">
    <property type="component" value="Unassembled WGS sequence"/>
</dbReference>
<accession>A0A1R3VU15</accession>
<dbReference type="AlphaFoldDB" id="A0A1R3VU15"/>
<reference evidence="1 2" key="1">
    <citation type="submission" date="2017-01" db="EMBL/GenBank/DDBJ databases">
        <authorList>
            <person name="Mah S.A."/>
            <person name="Swanson W.J."/>
            <person name="Moy G.W."/>
            <person name="Vacquier V.D."/>
        </authorList>
    </citation>
    <scope>NUCLEOTIDE SEQUENCE [LARGE SCALE GENOMIC DNA]</scope>
    <source>
        <strain evidence="1 2">M9</strain>
    </source>
</reference>